<organism evidence="5 6">
    <name type="scientific">Streptomyces werraensis</name>
    <dbReference type="NCBI Taxonomy" id="68284"/>
    <lineage>
        <taxon>Bacteria</taxon>
        <taxon>Bacillati</taxon>
        <taxon>Actinomycetota</taxon>
        <taxon>Actinomycetes</taxon>
        <taxon>Kitasatosporales</taxon>
        <taxon>Streptomycetaceae</taxon>
        <taxon>Streptomyces</taxon>
    </lineage>
</organism>
<reference evidence="5 6" key="1">
    <citation type="submission" date="2024-06" db="EMBL/GenBank/DDBJ databases">
        <title>The Natural Products Discovery Center: Release of the First 8490 Sequenced Strains for Exploring Actinobacteria Biosynthetic Diversity.</title>
        <authorList>
            <person name="Kalkreuter E."/>
            <person name="Kautsar S.A."/>
            <person name="Yang D."/>
            <person name="Bader C.D."/>
            <person name="Teijaro C.N."/>
            <person name="Fluegel L."/>
            <person name="Davis C.M."/>
            <person name="Simpson J.R."/>
            <person name="Lauterbach L."/>
            <person name="Steele A.D."/>
            <person name="Gui C."/>
            <person name="Meng S."/>
            <person name="Li G."/>
            <person name="Viehrig K."/>
            <person name="Ye F."/>
            <person name="Su P."/>
            <person name="Kiefer A.F."/>
            <person name="Nichols A."/>
            <person name="Cepeda A.J."/>
            <person name="Yan W."/>
            <person name="Fan B."/>
            <person name="Jiang Y."/>
            <person name="Adhikari A."/>
            <person name="Zheng C.-J."/>
            <person name="Schuster L."/>
            <person name="Cowan T.M."/>
            <person name="Smanski M.J."/>
            <person name="Chevrette M.G."/>
            <person name="De Carvalho L.P.S."/>
            <person name="Shen B."/>
        </authorList>
    </citation>
    <scope>NUCLEOTIDE SEQUENCE [LARGE SCALE GENOMIC DNA]</scope>
    <source>
        <strain evidence="5 6">NPDC052768</strain>
    </source>
</reference>
<comment type="similarity">
    <text evidence="1">Belongs to the peptidase S33 family.</text>
</comment>
<evidence type="ECO:0000259" key="3">
    <source>
        <dbReference type="Pfam" id="PF00561"/>
    </source>
</evidence>
<dbReference type="InterPro" id="IPR000073">
    <property type="entry name" value="AB_hydrolase_1"/>
</dbReference>
<dbReference type="InterPro" id="IPR051601">
    <property type="entry name" value="Serine_prot/Carboxylest_S33"/>
</dbReference>
<sequence>MQAPLDYEHPDGQKVTLAISRLKATDPSERIGVLFFNPGGPGNAAGPWIQDMGKEVFPARLRARFDIIGIDPRGVGDSRPLVRCAEPTSDMDGGRYPQTRTQFDELLTGNRDLAAGCINETGPLIYHMDTPTIAKDFDQVRRALGEERVSLQFLSYGTQYAASYAQQFPHRVRAAVLDGPLDHSMGTENMVADGAAAAQDVFDKFVDWCQSDPTCALHGRDVKADYNALVDRAPLPVQGSADGVTAEQIGFGVYAMLIRQNSWPQLARQIADASTDASAFAAVSAQSAAYRVTTCQDMPSSGIGYREFESLLTVARQQGPDIRGFQETWDVAAGCLGWPIPAGNPWRPYHVDGTPPLLVVSGVHDPATPLTWGMAMASQIDGSHLLTWDDAAGHTAFLNSPKTLEREVDYLISGRP</sequence>
<name>A0ABV3JPC1_9ACTN</name>
<dbReference type="RefSeq" id="WP_364027763.1">
    <property type="nucleotide sequence ID" value="NZ_JBFATD010000032.1"/>
</dbReference>
<dbReference type="InterPro" id="IPR029058">
    <property type="entry name" value="AB_hydrolase_fold"/>
</dbReference>
<feature type="domain" description="Peptidase S33 tripeptidyl aminopeptidase-like C-terminal" evidence="4">
    <location>
        <begin position="330"/>
        <end position="414"/>
    </location>
</feature>
<evidence type="ECO:0000313" key="6">
    <source>
        <dbReference type="Proteomes" id="UP001552527"/>
    </source>
</evidence>
<dbReference type="PANTHER" id="PTHR43248">
    <property type="entry name" value="2-SUCCINYL-6-HYDROXY-2,4-CYCLOHEXADIENE-1-CARBOXYLATE SYNTHASE"/>
    <property type="match status" value="1"/>
</dbReference>
<dbReference type="Proteomes" id="UP001552527">
    <property type="component" value="Unassembled WGS sequence"/>
</dbReference>
<proteinExistence type="inferred from homology"/>
<dbReference type="EMBL" id="JBFATE010000028">
    <property type="protein sequence ID" value="MEV5250015.1"/>
    <property type="molecule type" value="Genomic_DNA"/>
</dbReference>
<accession>A0ABV3JPC1</accession>
<keyword evidence="2 5" id="KW-0378">Hydrolase</keyword>
<dbReference type="InterPro" id="IPR013595">
    <property type="entry name" value="Pept_S33_TAP-like_C"/>
</dbReference>
<evidence type="ECO:0000256" key="2">
    <source>
        <dbReference type="ARBA" id="ARBA00022801"/>
    </source>
</evidence>
<protein>
    <submittedName>
        <fullName evidence="5">Alpha/beta fold hydrolase</fullName>
    </submittedName>
</protein>
<dbReference type="Pfam" id="PF00561">
    <property type="entry name" value="Abhydrolase_1"/>
    <property type="match status" value="1"/>
</dbReference>
<dbReference type="PANTHER" id="PTHR43248:SF30">
    <property type="entry name" value="AB HYDROLASE-1 DOMAIN-CONTAINING PROTEIN"/>
    <property type="match status" value="1"/>
</dbReference>
<dbReference type="Pfam" id="PF08386">
    <property type="entry name" value="Abhydrolase_4"/>
    <property type="match status" value="1"/>
</dbReference>
<gene>
    <name evidence="5" type="ORF">AB0K95_32930</name>
</gene>
<evidence type="ECO:0000256" key="1">
    <source>
        <dbReference type="ARBA" id="ARBA00010088"/>
    </source>
</evidence>
<keyword evidence="6" id="KW-1185">Reference proteome</keyword>
<dbReference type="Gene3D" id="3.40.50.1820">
    <property type="entry name" value="alpha/beta hydrolase"/>
    <property type="match status" value="1"/>
</dbReference>
<evidence type="ECO:0000313" key="5">
    <source>
        <dbReference type="EMBL" id="MEV5250015.1"/>
    </source>
</evidence>
<dbReference type="GO" id="GO:0016787">
    <property type="term" value="F:hydrolase activity"/>
    <property type="evidence" value="ECO:0007669"/>
    <property type="project" value="UniProtKB-KW"/>
</dbReference>
<evidence type="ECO:0000259" key="4">
    <source>
        <dbReference type="Pfam" id="PF08386"/>
    </source>
</evidence>
<feature type="domain" description="AB hydrolase-1" evidence="3">
    <location>
        <begin position="33"/>
        <end position="219"/>
    </location>
</feature>
<dbReference type="SUPFAM" id="SSF53474">
    <property type="entry name" value="alpha/beta-Hydrolases"/>
    <property type="match status" value="1"/>
</dbReference>
<comment type="caution">
    <text evidence="5">The sequence shown here is derived from an EMBL/GenBank/DDBJ whole genome shotgun (WGS) entry which is preliminary data.</text>
</comment>